<evidence type="ECO:0000313" key="3">
    <source>
        <dbReference type="Proteomes" id="UP000054485"/>
    </source>
</evidence>
<proteinExistence type="predicted"/>
<sequence>MTLIPLIDIPNGHLSLDFLPPWLIWLPIINFGPQDLLPSLEQVQQLEAASHWHILDILLDTFPSLCRKFADNIKAPSVVLSISVHQTEQYSLPAMHIDESSIDGALEDIQKYGILMYAGDQLTVSLFDKHATASHRDDLDLFDNVRSWTHPQLGLFHVKLAVTRMIVNKFWGTANSKSPWSLWRVNSLLRQKAISAGWKVKIQPPFRPSWDLILALALPANILNAFCLCCGCQDLEQWVENVKDYHEVEAVEKRV</sequence>
<dbReference type="InParanoid" id="A0A0D0AM88"/>
<dbReference type="Pfam" id="PF20231">
    <property type="entry name" value="DUF6589"/>
    <property type="match status" value="1"/>
</dbReference>
<dbReference type="InterPro" id="IPR046496">
    <property type="entry name" value="DUF6589"/>
</dbReference>
<reference evidence="3" key="2">
    <citation type="submission" date="2015-01" db="EMBL/GenBank/DDBJ databases">
        <title>Evolutionary Origins and Diversification of the Mycorrhizal Mutualists.</title>
        <authorList>
            <consortium name="DOE Joint Genome Institute"/>
            <consortium name="Mycorrhizal Genomics Consortium"/>
            <person name="Kohler A."/>
            <person name="Kuo A."/>
            <person name="Nagy L.G."/>
            <person name="Floudas D."/>
            <person name="Copeland A."/>
            <person name="Barry K.W."/>
            <person name="Cichocki N."/>
            <person name="Veneault-Fourrey C."/>
            <person name="LaButti K."/>
            <person name="Lindquist E.A."/>
            <person name="Lipzen A."/>
            <person name="Lundell T."/>
            <person name="Morin E."/>
            <person name="Murat C."/>
            <person name="Riley R."/>
            <person name="Ohm R."/>
            <person name="Sun H."/>
            <person name="Tunlid A."/>
            <person name="Henrissat B."/>
            <person name="Grigoriev I.V."/>
            <person name="Hibbett D.S."/>
            <person name="Martin F."/>
        </authorList>
    </citation>
    <scope>NUCLEOTIDE SEQUENCE [LARGE SCALE GENOMIC DNA]</scope>
    <source>
        <strain evidence="3">UH-Slu-Lm8-n1</strain>
    </source>
</reference>
<dbReference type="AlphaFoldDB" id="A0A0D0AM88"/>
<evidence type="ECO:0000259" key="1">
    <source>
        <dbReference type="Pfam" id="PF20231"/>
    </source>
</evidence>
<keyword evidence="3" id="KW-1185">Reference proteome</keyword>
<evidence type="ECO:0000313" key="2">
    <source>
        <dbReference type="EMBL" id="KIK33088.1"/>
    </source>
</evidence>
<dbReference type="HOGENOM" id="CLU_1090617_0_0_1"/>
<dbReference type="Proteomes" id="UP000054485">
    <property type="component" value="Unassembled WGS sequence"/>
</dbReference>
<gene>
    <name evidence="2" type="ORF">CY34DRAFT_18606</name>
</gene>
<organism evidence="2 3">
    <name type="scientific">Suillus luteus UH-Slu-Lm8-n1</name>
    <dbReference type="NCBI Taxonomy" id="930992"/>
    <lineage>
        <taxon>Eukaryota</taxon>
        <taxon>Fungi</taxon>
        <taxon>Dikarya</taxon>
        <taxon>Basidiomycota</taxon>
        <taxon>Agaricomycotina</taxon>
        <taxon>Agaricomycetes</taxon>
        <taxon>Agaricomycetidae</taxon>
        <taxon>Boletales</taxon>
        <taxon>Suillineae</taxon>
        <taxon>Suillaceae</taxon>
        <taxon>Suillus</taxon>
    </lineage>
</organism>
<name>A0A0D0AM88_9AGAM</name>
<dbReference type="STRING" id="930992.A0A0D0AM88"/>
<reference evidence="2 3" key="1">
    <citation type="submission" date="2014-04" db="EMBL/GenBank/DDBJ databases">
        <authorList>
            <consortium name="DOE Joint Genome Institute"/>
            <person name="Kuo A."/>
            <person name="Ruytinx J."/>
            <person name="Rineau F."/>
            <person name="Colpaert J."/>
            <person name="Kohler A."/>
            <person name="Nagy L.G."/>
            <person name="Floudas D."/>
            <person name="Copeland A."/>
            <person name="Barry K.W."/>
            <person name="Cichocki N."/>
            <person name="Veneault-Fourrey C."/>
            <person name="LaButti K."/>
            <person name="Lindquist E.A."/>
            <person name="Lipzen A."/>
            <person name="Lundell T."/>
            <person name="Morin E."/>
            <person name="Murat C."/>
            <person name="Sun H."/>
            <person name="Tunlid A."/>
            <person name="Henrissat B."/>
            <person name="Grigoriev I.V."/>
            <person name="Hibbett D.S."/>
            <person name="Martin F."/>
            <person name="Nordberg H.P."/>
            <person name="Cantor M.N."/>
            <person name="Hua S.X."/>
        </authorList>
    </citation>
    <scope>NUCLEOTIDE SEQUENCE [LARGE SCALE GENOMIC DNA]</scope>
    <source>
        <strain evidence="2 3">UH-Slu-Lm8-n1</strain>
    </source>
</reference>
<protein>
    <recommendedName>
        <fullName evidence="1">DUF6589 domain-containing protein</fullName>
    </recommendedName>
</protein>
<dbReference type="EMBL" id="KN836030">
    <property type="protein sequence ID" value="KIK33088.1"/>
    <property type="molecule type" value="Genomic_DNA"/>
</dbReference>
<feature type="domain" description="DUF6589" evidence="1">
    <location>
        <begin position="33"/>
        <end position="251"/>
    </location>
</feature>
<accession>A0A0D0AM88</accession>
<dbReference type="OrthoDB" id="2690078at2759"/>